<name>A0ABT9PGN0_9ACTO</name>
<keyword evidence="3" id="KW-1185">Reference proteome</keyword>
<reference evidence="2 3" key="1">
    <citation type="submission" date="2023-07" db="EMBL/GenBank/DDBJ databases">
        <title>Sequencing the genomes of 1000 actinobacteria strains.</title>
        <authorList>
            <person name="Klenk H.-P."/>
        </authorList>
    </citation>
    <scope>NUCLEOTIDE SEQUENCE [LARGE SCALE GENOMIC DNA]</scope>
    <source>
        <strain evidence="2 3">DSM 19515</strain>
    </source>
</reference>
<gene>
    <name evidence="2" type="ORF">J2S45_000311</name>
</gene>
<sequence>MSEGGDPASQVGKPVRRRGSRRVVMVSEVDAKRIAAGEFASAEEALHATDARQPGASCSRPAKTVAAEGGEQCERKTGERAPRQPKPDQQRRQATPRLSLHDQEILNEVPPHFGKL</sequence>
<protein>
    <submittedName>
        <fullName evidence="2">Uncharacterized protein</fullName>
    </submittedName>
</protein>
<dbReference type="EMBL" id="JAUSQL010000001">
    <property type="protein sequence ID" value="MDP9831632.1"/>
    <property type="molecule type" value="Genomic_DNA"/>
</dbReference>
<accession>A0ABT9PGN0</accession>
<feature type="region of interest" description="Disordered" evidence="1">
    <location>
        <begin position="46"/>
        <end position="116"/>
    </location>
</feature>
<dbReference type="Proteomes" id="UP001230145">
    <property type="component" value="Unassembled WGS sequence"/>
</dbReference>
<organism evidence="2 3">
    <name type="scientific">Trueperella abortisuis</name>
    <dbReference type="NCBI Taxonomy" id="445930"/>
    <lineage>
        <taxon>Bacteria</taxon>
        <taxon>Bacillati</taxon>
        <taxon>Actinomycetota</taxon>
        <taxon>Actinomycetes</taxon>
        <taxon>Actinomycetales</taxon>
        <taxon>Actinomycetaceae</taxon>
        <taxon>Trueperella</taxon>
    </lineage>
</organism>
<evidence type="ECO:0000313" key="2">
    <source>
        <dbReference type="EMBL" id="MDP9831632.1"/>
    </source>
</evidence>
<dbReference type="RefSeq" id="WP_307634321.1">
    <property type="nucleotide sequence ID" value="NZ_JAUSQL010000001.1"/>
</dbReference>
<feature type="region of interest" description="Disordered" evidence="1">
    <location>
        <begin position="1"/>
        <end position="21"/>
    </location>
</feature>
<evidence type="ECO:0000256" key="1">
    <source>
        <dbReference type="SAM" id="MobiDB-lite"/>
    </source>
</evidence>
<feature type="compositionally biased region" description="Basic and acidic residues" evidence="1">
    <location>
        <begin position="72"/>
        <end position="91"/>
    </location>
</feature>
<proteinExistence type="predicted"/>
<comment type="caution">
    <text evidence="2">The sequence shown here is derived from an EMBL/GenBank/DDBJ whole genome shotgun (WGS) entry which is preliminary data.</text>
</comment>
<evidence type="ECO:0000313" key="3">
    <source>
        <dbReference type="Proteomes" id="UP001230145"/>
    </source>
</evidence>